<proteinExistence type="predicted"/>
<sequence length="470" mass="55651">MKTKLVWTKFSVISLLIPALSLASCIQPVSIIDKPKPKKVHKFVFNKEYDSSYFLNLLRKNNDELNSKTATFYGLNLFYNQDEKIHKKNFFLENKGVETIKTLAQFQKTIINKTIELTKNIPDYLKKPEFEIKKEFEDKFLNGKSVNDVLENNNINLVEVTNQWKLNSSYSYYLEKNGNSNTLNVIFLKPSYVEDETMVPDKFFKNKPYFISIVYPKNTKINFKYAYSYKPITNPNVEPSIENAKLIYKKLEQKYNIPKTEISTSSNFFMLKVIDFSQKLNNIKTFRPKVLDLIAEKIDPWNNTFFPEKQVIIRTAQEFREKILRRTFKLDPFAKIDSQNLILDFETKFLDGKKLDEVLKNNNIFIYETWKQLGWGNFKEIGWDKFEDEKLLLRKMENNNIFLTTISKTDFILNFFGGIPDPDFEKVAFQVLVFPKDKNIVFEKNINRFELMKNLEENYLPKYKEENTGN</sequence>
<organism evidence="2 3">
    <name type="scientific">Mesomycoplasma dispar</name>
    <dbReference type="NCBI Taxonomy" id="86660"/>
    <lineage>
        <taxon>Bacteria</taxon>
        <taxon>Bacillati</taxon>
        <taxon>Mycoplasmatota</taxon>
        <taxon>Mycoplasmoidales</taxon>
        <taxon>Metamycoplasmataceae</taxon>
        <taxon>Mesomycoplasma</taxon>
    </lineage>
</organism>
<evidence type="ECO:0000256" key="1">
    <source>
        <dbReference type="SAM" id="SignalP"/>
    </source>
</evidence>
<keyword evidence="1" id="KW-0732">Signal</keyword>
<reference evidence="2 3" key="1">
    <citation type="submission" date="2019-01" db="EMBL/GenBank/DDBJ databases">
        <authorList>
            <consortium name="Pathogen Informatics"/>
        </authorList>
    </citation>
    <scope>NUCLEOTIDE SEQUENCE [LARGE SCALE GENOMIC DNA]</scope>
    <source>
        <strain evidence="2 3">NCTC10125</strain>
    </source>
</reference>
<feature type="chain" id="PRO_5042610600" evidence="1">
    <location>
        <begin position="24"/>
        <end position="470"/>
    </location>
</feature>
<evidence type="ECO:0000313" key="3">
    <source>
        <dbReference type="Proteomes" id="UP000289629"/>
    </source>
</evidence>
<name>A0AAJ5NQE4_9BACT</name>
<evidence type="ECO:0000313" key="2">
    <source>
        <dbReference type="EMBL" id="VEU62160.1"/>
    </source>
</evidence>
<dbReference type="AlphaFoldDB" id="A0AAJ5NQE4"/>
<dbReference type="KEGG" id="mds:MDIS_03020"/>
<dbReference type="PROSITE" id="PS51257">
    <property type="entry name" value="PROKAR_LIPOPROTEIN"/>
    <property type="match status" value="1"/>
</dbReference>
<dbReference type="EMBL" id="LR214971">
    <property type="protein sequence ID" value="VEU62160.1"/>
    <property type="molecule type" value="Genomic_DNA"/>
</dbReference>
<accession>A0AAJ5NQE4</accession>
<protein>
    <submittedName>
        <fullName evidence="2">GTP-binding protein lepA</fullName>
    </submittedName>
</protein>
<dbReference type="RefSeq" id="WP_044635554.1">
    <property type="nucleotide sequence ID" value="NZ_CP007229.1"/>
</dbReference>
<dbReference type="Proteomes" id="UP000289629">
    <property type="component" value="Chromosome"/>
</dbReference>
<feature type="signal peptide" evidence="1">
    <location>
        <begin position="1"/>
        <end position="23"/>
    </location>
</feature>
<gene>
    <name evidence="2" type="ORF">NCTC10125_00568</name>
</gene>